<dbReference type="EMBL" id="MIJF01000005">
    <property type="protein sequence ID" value="OEG00215.1"/>
    <property type="molecule type" value="Genomic_DNA"/>
</dbReference>
<dbReference type="STRING" id="337097.BHF71_05880"/>
<feature type="transmembrane region" description="Helical" evidence="1">
    <location>
        <begin position="20"/>
        <end position="38"/>
    </location>
</feature>
<dbReference type="AlphaFoldDB" id="A0A1D2YWS7"/>
<organism evidence="2 3">
    <name type="scientific">Vulcanibacillus modesticaldus</name>
    <dbReference type="NCBI Taxonomy" id="337097"/>
    <lineage>
        <taxon>Bacteria</taxon>
        <taxon>Bacillati</taxon>
        <taxon>Bacillota</taxon>
        <taxon>Bacilli</taxon>
        <taxon>Bacillales</taxon>
        <taxon>Bacillaceae</taxon>
        <taxon>Vulcanibacillus</taxon>
    </lineage>
</organism>
<keyword evidence="1" id="KW-0812">Transmembrane</keyword>
<evidence type="ECO:0000313" key="2">
    <source>
        <dbReference type="EMBL" id="OEG00215.1"/>
    </source>
</evidence>
<keyword evidence="1" id="KW-1133">Transmembrane helix</keyword>
<feature type="transmembrane region" description="Helical" evidence="1">
    <location>
        <begin position="50"/>
        <end position="68"/>
    </location>
</feature>
<dbReference type="RefSeq" id="WP_069655941.1">
    <property type="nucleotide sequence ID" value="NZ_MIJF01000005.1"/>
</dbReference>
<keyword evidence="3" id="KW-1185">Reference proteome</keyword>
<comment type="caution">
    <text evidence="2">The sequence shown here is derived from an EMBL/GenBank/DDBJ whole genome shotgun (WGS) entry which is preliminary data.</text>
</comment>
<evidence type="ECO:0000256" key="1">
    <source>
        <dbReference type="SAM" id="Phobius"/>
    </source>
</evidence>
<feature type="transmembrane region" description="Helical" evidence="1">
    <location>
        <begin position="75"/>
        <end position="100"/>
    </location>
</feature>
<name>A0A1D2YWS7_9BACI</name>
<keyword evidence="1" id="KW-0472">Membrane</keyword>
<dbReference type="InterPro" id="IPR023804">
    <property type="entry name" value="DUF3792_TM"/>
</dbReference>
<sequence>MKHNQATNESKRTRPILTGLTYTIGIVIISSLIFAILLDFTSLSDTNLPLYSYTVTAISLLVGGFVAGKRAGNKGWYYGGITGLIYGVILAIVAFLALNIDFNLKNLVLIVLAFLFGAVGGIIGVNINK</sequence>
<dbReference type="NCBIfam" id="TIGR04086">
    <property type="entry name" value="TIGR04086_membr"/>
    <property type="match status" value="1"/>
</dbReference>
<accession>A0A1D2YWS7</accession>
<proteinExistence type="predicted"/>
<dbReference type="Pfam" id="PF12670">
    <property type="entry name" value="DUF3792"/>
    <property type="match status" value="1"/>
</dbReference>
<feature type="transmembrane region" description="Helical" evidence="1">
    <location>
        <begin position="106"/>
        <end position="127"/>
    </location>
</feature>
<gene>
    <name evidence="2" type="ORF">BHF71_05880</name>
</gene>
<protein>
    <recommendedName>
        <fullName evidence="4">TIGR04086 family membrane protein</fullName>
    </recommendedName>
</protein>
<dbReference type="Proteomes" id="UP000243739">
    <property type="component" value="Unassembled WGS sequence"/>
</dbReference>
<reference evidence="2 3" key="1">
    <citation type="submission" date="2016-09" db="EMBL/GenBank/DDBJ databases">
        <title>Draft genome sequence for the type strain of Vulcanibacillus modesticaldus BR, a strictly anaerobic, moderately thermophilic, and nitrate-reducing bacterium from deep sea-hydrothermal vents of the Mid-Atlantic Ridge.</title>
        <authorList>
            <person name="Abin C.A."/>
            <person name="Hollibaugh J.T."/>
        </authorList>
    </citation>
    <scope>NUCLEOTIDE SEQUENCE [LARGE SCALE GENOMIC DNA]</scope>
    <source>
        <strain evidence="2 3">BR</strain>
    </source>
</reference>
<evidence type="ECO:0008006" key="4">
    <source>
        <dbReference type="Google" id="ProtNLM"/>
    </source>
</evidence>
<evidence type="ECO:0000313" key="3">
    <source>
        <dbReference type="Proteomes" id="UP000243739"/>
    </source>
</evidence>